<name>A0A7R5KGT9_9PASS</name>
<proteinExistence type="predicted"/>
<dbReference type="RefSeq" id="XP_039236167.1">
    <property type="nucleotide sequence ID" value="XM_039380233.1"/>
</dbReference>
<sequence>MISFSFISFSLTSFSHFPGLEFWERFPAGISGVVSTWNFRRGFHPEFWERFPAGISGEVSSQNFRRAFHPEFWERFPAGILGEISTQNYGSVFYLEFWERFPPGILGEVSTWNFGRAFQLEFWESFPAGILGEVSTQNFGRGFHLEFWERFPPRISGELSTQNYGSVFYLEFWERFPLGIMGEVSTWNFGRGFQLEFWERLEGREVLQDRGAEVDPWNALGALWSRVCRSNPCGWSCPFPGTGGDTPGAGLTPWDDPYGRSLRPPDPQIPGFRWKRAWLWERKITVVSWPPNPGIQVETSLALGEEDHCGLLAPKSRDSGGNEPGFGRHGSFQPPLEL</sequence>
<gene>
    <name evidence="3" type="primary">LOC113994310</name>
</gene>
<feature type="compositionally biased region" description="Basic and acidic residues" evidence="1">
    <location>
        <begin position="311"/>
        <end position="320"/>
    </location>
</feature>
<dbReference type="AlphaFoldDB" id="A0A7R5KGT9"/>
<organism evidence="2 3">
    <name type="scientific">Pipra filicauda</name>
    <name type="common">Wire-tailed manakin</name>
    <dbReference type="NCBI Taxonomy" id="649802"/>
    <lineage>
        <taxon>Eukaryota</taxon>
        <taxon>Metazoa</taxon>
        <taxon>Chordata</taxon>
        <taxon>Craniata</taxon>
        <taxon>Vertebrata</taxon>
        <taxon>Euteleostomi</taxon>
        <taxon>Archelosauria</taxon>
        <taxon>Archosauria</taxon>
        <taxon>Dinosauria</taxon>
        <taxon>Saurischia</taxon>
        <taxon>Theropoda</taxon>
        <taxon>Coelurosauria</taxon>
        <taxon>Aves</taxon>
        <taxon>Neognathae</taxon>
        <taxon>Neoaves</taxon>
        <taxon>Telluraves</taxon>
        <taxon>Australaves</taxon>
        <taxon>Passeriformes</taxon>
        <taxon>Pipridae</taxon>
        <taxon>Pipra</taxon>
    </lineage>
</organism>
<evidence type="ECO:0000256" key="1">
    <source>
        <dbReference type="SAM" id="MobiDB-lite"/>
    </source>
</evidence>
<accession>A0A7R5KGT9</accession>
<dbReference type="InParanoid" id="A0A7R5KGT9"/>
<dbReference type="GeneID" id="113994310"/>
<evidence type="ECO:0000313" key="2">
    <source>
        <dbReference type="Proteomes" id="UP000504627"/>
    </source>
</evidence>
<evidence type="ECO:0000313" key="3">
    <source>
        <dbReference type="RefSeq" id="XP_039236167.1"/>
    </source>
</evidence>
<keyword evidence="2" id="KW-1185">Reference proteome</keyword>
<feature type="region of interest" description="Disordered" evidence="1">
    <location>
        <begin position="311"/>
        <end position="338"/>
    </location>
</feature>
<protein>
    <submittedName>
        <fullName evidence="3">Uncharacterized protein LOC113994310</fullName>
    </submittedName>
</protein>
<reference evidence="3" key="1">
    <citation type="submission" date="2025-08" db="UniProtKB">
        <authorList>
            <consortium name="RefSeq"/>
        </authorList>
    </citation>
    <scope>IDENTIFICATION</scope>
    <source>
        <tissue evidence="3">Muscle</tissue>
    </source>
</reference>
<dbReference type="Proteomes" id="UP000504627">
    <property type="component" value="Unplaced"/>
</dbReference>